<keyword evidence="1" id="KW-0812">Transmembrane</keyword>
<protein>
    <recommendedName>
        <fullName evidence="2">DUF1707 domain-containing protein</fullName>
    </recommendedName>
</protein>
<accession>A0A3G6J4C8</accession>
<dbReference type="OrthoDB" id="4416950at2"/>
<gene>
    <name evidence="3" type="ORF">CCHOA_02300</name>
</gene>
<dbReference type="KEGG" id="ccho:CCHOA_02300"/>
<evidence type="ECO:0000313" key="4">
    <source>
        <dbReference type="Proteomes" id="UP000269019"/>
    </source>
</evidence>
<dbReference type="Pfam" id="PF08044">
    <property type="entry name" value="DUF1707"/>
    <property type="match status" value="1"/>
</dbReference>
<evidence type="ECO:0000259" key="2">
    <source>
        <dbReference type="Pfam" id="PF08044"/>
    </source>
</evidence>
<organism evidence="3 4">
    <name type="scientific">Corynebacterium choanae</name>
    <dbReference type="NCBI Taxonomy" id="1862358"/>
    <lineage>
        <taxon>Bacteria</taxon>
        <taxon>Bacillati</taxon>
        <taxon>Actinomycetota</taxon>
        <taxon>Actinomycetes</taxon>
        <taxon>Mycobacteriales</taxon>
        <taxon>Corynebacteriaceae</taxon>
        <taxon>Corynebacterium</taxon>
    </lineage>
</organism>
<proteinExistence type="predicted"/>
<evidence type="ECO:0000256" key="1">
    <source>
        <dbReference type="SAM" id="Phobius"/>
    </source>
</evidence>
<dbReference type="AlphaFoldDB" id="A0A3G6J4C8"/>
<dbReference type="Proteomes" id="UP000269019">
    <property type="component" value="Chromosome"/>
</dbReference>
<keyword evidence="1" id="KW-0472">Membrane</keyword>
<sequence>MTPQSNHELRICDEDRQKALECLQELQLAGYLTLDEYDERTSAAWQATTRGEISRLFTDIPRQAFSTKAVAKRDSSSPVQAATGTATFPTVIRSNASGGAKRLGICLIGTIGLITIGGLNFPGASLAILLIPILWIMFYILKIGPASWYQKPPGLLERGQQQLNQLIQPRDAFDPFNTGGHRM</sequence>
<feature type="domain" description="DUF1707" evidence="2">
    <location>
        <begin position="9"/>
        <end position="61"/>
    </location>
</feature>
<reference evidence="3 4" key="1">
    <citation type="submission" date="2018-11" db="EMBL/GenBank/DDBJ databases">
        <authorList>
            <person name="Kleinhagauer T."/>
            <person name="Glaeser S.P."/>
            <person name="Spergser J."/>
            <person name="Ruckert C."/>
            <person name="Kaempfer P."/>
            <person name="Busse H.-J."/>
        </authorList>
    </citation>
    <scope>NUCLEOTIDE SEQUENCE [LARGE SCALE GENOMIC DNA]</scope>
    <source>
        <strain evidence="3 4">200CH</strain>
    </source>
</reference>
<keyword evidence="1" id="KW-1133">Transmembrane helix</keyword>
<feature type="transmembrane region" description="Helical" evidence="1">
    <location>
        <begin position="125"/>
        <end position="141"/>
    </location>
</feature>
<dbReference type="RefSeq" id="WP_123926243.1">
    <property type="nucleotide sequence ID" value="NZ_CP033896.1"/>
</dbReference>
<dbReference type="InterPro" id="IPR012551">
    <property type="entry name" value="DUF1707_SHOCT-like"/>
</dbReference>
<feature type="transmembrane region" description="Helical" evidence="1">
    <location>
        <begin position="103"/>
        <end position="119"/>
    </location>
</feature>
<dbReference type="EMBL" id="CP033896">
    <property type="protein sequence ID" value="AZA12877.1"/>
    <property type="molecule type" value="Genomic_DNA"/>
</dbReference>
<keyword evidence="4" id="KW-1185">Reference proteome</keyword>
<name>A0A3G6J4C8_9CORY</name>
<evidence type="ECO:0000313" key="3">
    <source>
        <dbReference type="EMBL" id="AZA12877.1"/>
    </source>
</evidence>